<evidence type="ECO:0000313" key="3">
    <source>
        <dbReference type="EMBL" id="MBD2196891.1"/>
    </source>
</evidence>
<sequence>MRYPNLGLSFLALVIATTSTQITFSLSASPGELPVLAQTPDPRKTQADSLLDQGIQQYQTSQWKAAMQSWQQALSIYREIQDRQGEGRALGNLGNAYRYLGDYPKAIDYHQQSLALAREIKNRQSEGKALGNLGNAYRSLGNYKKAIDYYQQVLALARSIQDRQSEGKALGNLGNAYGYLGDYPKAIDYLQQSLALARSIQDRQDEGKALGNLGNAYGYLGDYPKAIDYLQQSLAIARKIKNRQDEGKALGNLGNAYGYLGDYPKAIDYHQQSLAIARSIQDRQSEGNALNNLGFAYYKQGNLTLAESTLIASMKAKESLRSRDLKDGEKVSIFETQRSTYHTLQKVLIAQNKTDAALEISERGRGRAFVELLAARLSANPKKQFPTPPNIAEIKQIAKSQNATVVEYSIIYDEFKIQGKQETKESELYIWVIKPTGEITFRKADLKPLWQKENTTLAQLVTNSRESIGVRGRGIFESSYKPNPSLAKQRFQRLHQLLINPIADLLPKNPDERVTFIPQSSLFLVPFAALQDEQGKYLIEKHTILTAPAIQVLDLTSKQRQKVSGNQALVLGNPIMPSVPPKIGETPQQLTPLPGAEKEAKEIAQLLNTKAITGKEATKAALIQKLPQARFIHLATHGLLDDFKGLGVPGAVALAPDGKDNGLLTANEILDLKINAELVVLSACDTGQGKLTGDGVIGLSRALISAGAPSVIVTLWSIPDSPSALLMGEFYRQLQKNPDKAWALRQAMLVTMKQHPNPSAWAAFTLIGEAK</sequence>
<dbReference type="Proteomes" id="UP000658514">
    <property type="component" value="Unassembled WGS sequence"/>
</dbReference>
<dbReference type="Gene3D" id="1.25.40.10">
    <property type="entry name" value="Tetratricopeptide repeat domain"/>
    <property type="match status" value="2"/>
</dbReference>
<keyword evidence="1" id="KW-0802">TPR repeat</keyword>
<reference evidence="3 4" key="1">
    <citation type="journal article" date="2020" name="ISME J.">
        <title>Comparative genomics reveals insights into cyanobacterial evolution and habitat adaptation.</title>
        <authorList>
            <person name="Chen M.Y."/>
            <person name="Teng W.K."/>
            <person name="Zhao L."/>
            <person name="Hu C.X."/>
            <person name="Zhou Y.K."/>
            <person name="Han B.P."/>
            <person name="Song L.R."/>
            <person name="Shu W.S."/>
        </authorList>
    </citation>
    <scope>NUCLEOTIDE SEQUENCE [LARGE SCALE GENOMIC DNA]</scope>
    <source>
        <strain evidence="3 4">FACHB-288</strain>
    </source>
</reference>
<evidence type="ECO:0000259" key="2">
    <source>
        <dbReference type="Pfam" id="PF12770"/>
    </source>
</evidence>
<evidence type="ECO:0000256" key="1">
    <source>
        <dbReference type="PROSITE-ProRule" id="PRU00339"/>
    </source>
</evidence>
<dbReference type="SUPFAM" id="SSF48452">
    <property type="entry name" value="TPR-like"/>
    <property type="match status" value="2"/>
</dbReference>
<feature type="repeat" description="TPR" evidence="1">
    <location>
        <begin position="207"/>
        <end position="240"/>
    </location>
</feature>
<dbReference type="InterPro" id="IPR019734">
    <property type="entry name" value="TPR_rpt"/>
</dbReference>
<dbReference type="InterPro" id="IPR011990">
    <property type="entry name" value="TPR-like_helical_dom_sf"/>
</dbReference>
<dbReference type="PANTHER" id="PTHR10098">
    <property type="entry name" value="RAPSYN-RELATED"/>
    <property type="match status" value="1"/>
</dbReference>
<protein>
    <submittedName>
        <fullName evidence="3">CHAT domain-containing protein</fullName>
    </submittedName>
</protein>
<accession>A0ABR8AAC4</accession>
<evidence type="ECO:0000313" key="4">
    <source>
        <dbReference type="Proteomes" id="UP000658514"/>
    </source>
</evidence>
<dbReference type="RefSeq" id="WP_190542875.1">
    <property type="nucleotide sequence ID" value="NZ_CAWPNO010000054.1"/>
</dbReference>
<dbReference type="PROSITE" id="PS50293">
    <property type="entry name" value="TPR_REGION"/>
    <property type="match status" value="1"/>
</dbReference>
<feature type="repeat" description="TPR" evidence="1">
    <location>
        <begin position="167"/>
        <end position="200"/>
    </location>
</feature>
<proteinExistence type="predicted"/>
<dbReference type="Pfam" id="PF12770">
    <property type="entry name" value="CHAT"/>
    <property type="match status" value="1"/>
</dbReference>
<feature type="repeat" description="TPR" evidence="1">
    <location>
        <begin position="127"/>
        <end position="160"/>
    </location>
</feature>
<feature type="domain" description="CHAT" evidence="2">
    <location>
        <begin position="491"/>
        <end position="769"/>
    </location>
</feature>
<dbReference type="EMBL" id="JACJQH010000022">
    <property type="protein sequence ID" value="MBD2196891.1"/>
    <property type="molecule type" value="Genomic_DNA"/>
</dbReference>
<comment type="caution">
    <text evidence="3">The sequence shown here is derived from an EMBL/GenBank/DDBJ whole genome shotgun (WGS) entry which is preliminary data.</text>
</comment>
<dbReference type="PROSITE" id="PS50005">
    <property type="entry name" value="TPR"/>
    <property type="match status" value="5"/>
</dbReference>
<gene>
    <name evidence="3" type="ORF">H6G24_15530</name>
</gene>
<organism evidence="3 4">
    <name type="scientific">Calothrix parietina FACHB-288</name>
    <dbReference type="NCBI Taxonomy" id="2692896"/>
    <lineage>
        <taxon>Bacteria</taxon>
        <taxon>Bacillati</taxon>
        <taxon>Cyanobacteriota</taxon>
        <taxon>Cyanophyceae</taxon>
        <taxon>Nostocales</taxon>
        <taxon>Calotrichaceae</taxon>
        <taxon>Calothrix</taxon>
    </lineage>
</organism>
<name>A0ABR8AAC4_9CYAN</name>
<dbReference type="SMART" id="SM00028">
    <property type="entry name" value="TPR"/>
    <property type="match status" value="7"/>
</dbReference>
<dbReference type="InterPro" id="IPR024983">
    <property type="entry name" value="CHAT_dom"/>
</dbReference>
<feature type="repeat" description="TPR" evidence="1">
    <location>
        <begin position="247"/>
        <end position="280"/>
    </location>
</feature>
<dbReference type="PANTHER" id="PTHR10098:SF108">
    <property type="entry name" value="TETRATRICOPEPTIDE REPEAT PROTEIN 28"/>
    <property type="match status" value="1"/>
</dbReference>
<dbReference type="Pfam" id="PF13424">
    <property type="entry name" value="TPR_12"/>
    <property type="match status" value="3"/>
</dbReference>
<keyword evidence="4" id="KW-1185">Reference proteome</keyword>
<feature type="repeat" description="TPR" evidence="1">
    <location>
        <begin position="87"/>
        <end position="120"/>
    </location>
</feature>